<evidence type="ECO:0000256" key="12">
    <source>
        <dbReference type="ARBA" id="ARBA00023004"/>
    </source>
</evidence>
<dbReference type="Pfam" id="PF00173">
    <property type="entry name" value="Cyt-b5"/>
    <property type="match status" value="1"/>
</dbReference>
<dbReference type="PIRSF" id="PIRSF000345">
    <property type="entry name" value="OLE1"/>
    <property type="match status" value="1"/>
</dbReference>
<keyword evidence="14 17" id="KW-0472">Membrane</keyword>
<keyword evidence="15 16" id="KW-0275">Fatty acid biosynthesis</keyword>
<dbReference type="PROSITE" id="PS00191">
    <property type="entry name" value="CYTOCHROME_B5_1"/>
    <property type="match status" value="1"/>
</dbReference>
<evidence type="ECO:0000256" key="16">
    <source>
        <dbReference type="PIRNR" id="PIRNR000345"/>
    </source>
</evidence>
<comment type="similarity">
    <text evidence="2 16">Belongs to the fatty acid desaturase type 1 family.</text>
</comment>
<evidence type="ECO:0000256" key="7">
    <source>
        <dbReference type="ARBA" id="ARBA00022723"/>
    </source>
</evidence>
<evidence type="ECO:0000256" key="5">
    <source>
        <dbReference type="ARBA" id="ARBA00022617"/>
    </source>
</evidence>
<dbReference type="GO" id="GO:0004768">
    <property type="term" value="F:stearoyl-CoA 9-desaturase activity"/>
    <property type="evidence" value="ECO:0007669"/>
    <property type="project" value="UniProtKB-UniRule"/>
</dbReference>
<evidence type="ECO:0000256" key="13">
    <source>
        <dbReference type="ARBA" id="ARBA00023098"/>
    </source>
</evidence>
<proteinExistence type="inferred from homology"/>
<evidence type="ECO:0000256" key="9">
    <source>
        <dbReference type="ARBA" id="ARBA00022982"/>
    </source>
</evidence>
<feature type="transmembrane region" description="Helical" evidence="17">
    <location>
        <begin position="71"/>
        <end position="90"/>
    </location>
</feature>
<keyword evidence="7 16" id="KW-0479">Metal-binding</keyword>
<dbReference type="InterPro" id="IPR005804">
    <property type="entry name" value="FA_desaturase_dom"/>
</dbReference>
<comment type="function">
    <text evidence="16">Stearoyl-CoA desaturase that utilizes O(2) and electrons from reduced cytochrome b5 to introduce the first double bond into saturated fatty acyl-CoA substrates.</text>
</comment>
<evidence type="ECO:0000313" key="20">
    <source>
        <dbReference type="Proteomes" id="UP000076837"/>
    </source>
</evidence>
<evidence type="ECO:0000256" key="2">
    <source>
        <dbReference type="ARBA" id="ARBA00009295"/>
    </source>
</evidence>
<dbReference type="PANTHER" id="PTHR11351">
    <property type="entry name" value="ACYL-COA DESATURASE"/>
    <property type="match status" value="1"/>
</dbReference>
<gene>
    <name evidence="19" type="ORF">ST47_g8804</name>
</gene>
<evidence type="ECO:0000256" key="3">
    <source>
        <dbReference type="ARBA" id="ARBA00022448"/>
    </source>
</evidence>
<comment type="caution">
    <text evidence="19">The sequence shown here is derived from an EMBL/GenBank/DDBJ whole genome shotgun (WGS) entry which is preliminary data.</text>
</comment>
<dbReference type="GO" id="GO:0005789">
    <property type="term" value="C:endoplasmic reticulum membrane"/>
    <property type="evidence" value="ECO:0007669"/>
    <property type="project" value="TreeGrafter"/>
</dbReference>
<keyword evidence="5 16" id="KW-0349">Heme</keyword>
<name>A0A162YHC1_DIDRA</name>
<keyword evidence="6 17" id="KW-0812">Transmembrane</keyword>
<comment type="cofactor">
    <cofactor evidence="16">
        <name>Fe(2+)</name>
        <dbReference type="ChEBI" id="CHEBI:29033"/>
    </cofactor>
    <text evidence="16">Expected to bind 2 Fe(2+) ions per subunit.</text>
</comment>
<feature type="transmembrane region" description="Helical" evidence="17">
    <location>
        <begin position="188"/>
        <end position="206"/>
    </location>
</feature>
<dbReference type="PROSITE" id="PS00476">
    <property type="entry name" value="FATTY_ACID_DESATUR_1"/>
    <property type="match status" value="1"/>
</dbReference>
<evidence type="ECO:0000256" key="6">
    <source>
        <dbReference type="ARBA" id="ARBA00022692"/>
    </source>
</evidence>
<comment type="catalytic activity">
    <reaction evidence="16">
        <text>octadecanoyl-CoA + 2 Fe(II)-[cytochrome b5] + O2 + 2 H(+) = (9Z)-octadecenoyl-CoA + 2 Fe(III)-[cytochrome b5] + 2 H2O</text>
        <dbReference type="Rhea" id="RHEA:19721"/>
        <dbReference type="Rhea" id="RHEA-COMP:10438"/>
        <dbReference type="Rhea" id="RHEA-COMP:10439"/>
        <dbReference type="ChEBI" id="CHEBI:15377"/>
        <dbReference type="ChEBI" id="CHEBI:15378"/>
        <dbReference type="ChEBI" id="CHEBI:15379"/>
        <dbReference type="ChEBI" id="CHEBI:29033"/>
        <dbReference type="ChEBI" id="CHEBI:29034"/>
        <dbReference type="ChEBI" id="CHEBI:57387"/>
        <dbReference type="ChEBI" id="CHEBI:57394"/>
        <dbReference type="EC" id="1.14.19.1"/>
    </reaction>
</comment>
<feature type="transmembrane region" description="Helical" evidence="17">
    <location>
        <begin position="102"/>
        <end position="120"/>
    </location>
</feature>
<organism evidence="19 20">
    <name type="scientific">Didymella rabiei</name>
    <name type="common">Chickpea ascochyta blight fungus</name>
    <name type="synonym">Mycosphaerella rabiei</name>
    <dbReference type="NCBI Taxonomy" id="5454"/>
    <lineage>
        <taxon>Eukaryota</taxon>
        <taxon>Fungi</taxon>
        <taxon>Dikarya</taxon>
        <taxon>Ascomycota</taxon>
        <taxon>Pezizomycotina</taxon>
        <taxon>Dothideomycetes</taxon>
        <taxon>Pleosporomycetidae</taxon>
        <taxon>Pleosporales</taxon>
        <taxon>Pleosporineae</taxon>
        <taxon>Didymellaceae</taxon>
        <taxon>Ascochyta</taxon>
    </lineage>
</organism>
<dbReference type="EC" id="1.14.19.1" evidence="16"/>
<keyword evidence="3 16" id="KW-0813">Transport</keyword>
<evidence type="ECO:0000256" key="4">
    <source>
        <dbReference type="ARBA" id="ARBA00022516"/>
    </source>
</evidence>
<evidence type="ECO:0000256" key="1">
    <source>
        <dbReference type="ARBA" id="ARBA00004141"/>
    </source>
</evidence>
<feature type="transmembrane region" description="Helical" evidence="17">
    <location>
        <begin position="140"/>
        <end position="157"/>
    </location>
</feature>
<dbReference type="STRING" id="5454.A0A162YHC1"/>
<keyword evidence="9 16" id="KW-0249">Electron transport</keyword>
<keyword evidence="10 17" id="KW-1133">Transmembrane helix</keyword>
<dbReference type="GO" id="GO:0006636">
    <property type="term" value="P:unsaturated fatty acid biosynthetic process"/>
    <property type="evidence" value="ECO:0007669"/>
    <property type="project" value="UniProtKB-UniRule"/>
</dbReference>
<dbReference type="SMART" id="SM01117">
    <property type="entry name" value="Cyt-b5"/>
    <property type="match status" value="1"/>
</dbReference>
<dbReference type="InterPro" id="IPR009160">
    <property type="entry name" value="Acyl-CoA_deSatase_haem/ster-bd"/>
</dbReference>
<dbReference type="Proteomes" id="UP000076837">
    <property type="component" value="Unassembled WGS sequence"/>
</dbReference>
<feature type="domain" description="Cytochrome b5 heme-binding" evidence="18">
    <location>
        <begin position="304"/>
        <end position="382"/>
    </location>
</feature>
<evidence type="ECO:0000313" key="19">
    <source>
        <dbReference type="EMBL" id="KZM20041.1"/>
    </source>
</evidence>
<dbReference type="SUPFAM" id="SSF55856">
    <property type="entry name" value="Cytochrome b5-like heme/steroid binding domain"/>
    <property type="match status" value="1"/>
</dbReference>
<dbReference type="Gene3D" id="3.10.120.10">
    <property type="entry name" value="Cytochrome b5-like heme/steroid binding domain"/>
    <property type="match status" value="1"/>
</dbReference>
<evidence type="ECO:0000256" key="14">
    <source>
        <dbReference type="ARBA" id="ARBA00023136"/>
    </source>
</evidence>
<keyword evidence="20" id="KW-1185">Reference proteome</keyword>
<evidence type="ECO:0000256" key="17">
    <source>
        <dbReference type="SAM" id="Phobius"/>
    </source>
</evidence>
<keyword evidence="11 16" id="KW-0560">Oxidoreductase</keyword>
<keyword evidence="12 16" id="KW-0408">Iron</keyword>
<dbReference type="PRINTS" id="PR00075">
    <property type="entry name" value="FACDDSATRASE"/>
</dbReference>
<protein>
    <recommendedName>
        <fullName evidence="16">Acyl-CoA desaturase</fullName>
        <ecNumber evidence="16">1.14.19.1</ecNumber>
    </recommendedName>
</protein>
<dbReference type="GO" id="GO:0005506">
    <property type="term" value="F:iron ion binding"/>
    <property type="evidence" value="ECO:0007669"/>
    <property type="project" value="TreeGrafter"/>
</dbReference>
<dbReference type="PANTHER" id="PTHR11351:SF31">
    <property type="entry name" value="DESATURASE 1, ISOFORM A-RELATED"/>
    <property type="match status" value="1"/>
</dbReference>
<dbReference type="FunFam" id="3.10.120.10:FF:000004">
    <property type="entry name" value="Acyl-CoA desaturase"/>
    <property type="match status" value="1"/>
</dbReference>
<dbReference type="CDD" id="cd03505">
    <property type="entry name" value="Delta9-FADS-like"/>
    <property type="match status" value="1"/>
</dbReference>
<feature type="transmembrane region" description="Helical" evidence="17">
    <location>
        <begin position="42"/>
        <end position="59"/>
    </location>
</feature>
<dbReference type="GO" id="GO:0020037">
    <property type="term" value="F:heme binding"/>
    <property type="evidence" value="ECO:0007669"/>
    <property type="project" value="InterPro"/>
</dbReference>
<sequence>MAEPAPRPSLFTPASTLAATSAQKATHIQYQDVTFRNWYKKINWLNTTLVVLIPIYGLYLAKHTPLRGATLVWSIIYYVCTGFGITGGYHRLWSHRCYSARLPLRLFLAFVGAGAIQGSIRWWSANHRAHHRWTDTMKDPYSVMRGLIFSHIGWMVLNNDPKVKGRTDVSDLDSDWVVVWQHKHYGKCLLFTAWVFPCLVAGLGWGDWWGGLVYAGIVRACFVQQATFCVNSLAHWIGEQPFDDRRSPRDHVLTALVTMGEGYHNFHHEFPSDYRNAIIWLQQQQKALDRKRATLDWGAPLAQLPVVAWDEFKTRCAQGASLVAVAGVIHDVQSFIADHPGGKALVASAVGRDATALFNGGVYEHSNAAHNLLSTMRVGILRGGQEVEVWKSGRSRLEKDSKGFVVVRAGEQMTRVGEPVAAALAA</sequence>
<evidence type="ECO:0000256" key="10">
    <source>
        <dbReference type="ARBA" id="ARBA00022989"/>
    </source>
</evidence>
<keyword evidence="13 16" id="KW-0443">Lipid metabolism</keyword>
<accession>A0A162YHC1</accession>
<dbReference type="InterPro" id="IPR015876">
    <property type="entry name" value="Acyl-CoA_DS"/>
</dbReference>
<keyword evidence="4 16" id="KW-0444">Lipid biosynthesis</keyword>
<dbReference type="InterPro" id="IPR001522">
    <property type="entry name" value="FADS-1_CS"/>
</dbReference>
<evidence type="ECO:0000256" key="15">
    <source>
        <dbReference type="ARBA" id="ARBA00023160"/>
    </source>
</evidence>
<comment type="subcellular location">
    <subcellularLocation>
        <location evidence="1">Membrane</location>
        <topology evidence="1">Multi-pass membrane protein</topology>
    </subcellularLocation>
</comment>
<dbReference type="AlphaFoldDB" id="A0A162YHC1"/>
<reference evidence="19 20" key="1">
    <citation type="journal article" date="2016" name="Sci. Rep.">
        <title>Draft genome sequencing and secretome analysis of fungal phytopathogen Ascochyta rabiei provides insight into the necrotrophic effector repertoire.</title>
        <authorList>
            <person name="Verma S."/>
            <person name="Gazara R.K."/>
            <person name="Nizam S."/>
            <person name="Parween S."/>
            <person name="Chattopadhyay D."/>
            <person name="Verma P.K."/>
        </authorList>
    </citation>
    <scope>NUCLEOTIDE SEQUENCE [LARGE SCALE GENOMIC DNA]</scope>
    <source>
        <strain evidence="19 20">ArDII</strain>
    </source>
</reference>
<dbReference type="PROSITE" id="PS50255">
    <property type="entry name" value="CYTOCHROME_B5_2"/>
    <property type="match status" value="1"/>
</dbReference>
<dbReference type="InterPro" id="IPR036400">
    <property type="entry name" value="Cyt_B5-like_heme/steroid_sf"/>
</dbReference>
<dbReference type="InterPro" id="IPR018506">
    <property type="entry name" value="Cyt_B5_heme-BS"/>
</dbReference>
<evidence type="ECO:0000256" key="8">
    <source>
        <dbReference type="ARBA" id="ARBA00022832"/>
    </source>
</evidence>
<dbReference type="InterPro" id="IPR001199">
    <property type="entry name" value="Cyt_B5-like_heme/steroid-bd"/>
</dbReference>
<evidence type="ECO:0000256" key="11">
    <source>
        <dbReference type="ARBA" id="ARBA00023002"/>
    </source>
</evidence>
<keyword evidence="8 16" id="KW-0276">Fatty acid metabolism</keyword>
<dbReference type="EMBL" id="JYNV01000287">
    <property type="protein sequence ID" value="KZM20041.1"/>
    <property type="molecule type" value="Genomic_DNA"/>
</dbReference>
<evidence type="ECO:0000259" key="18">
    <source>
        <dbReference type="PROSITE" id="PS50255"/>
    </source>
</evidence>
<dbReference type="Pfam" id="PF00487">
    <property type="entry name" value="FA_desaturase"/>
    <property type="match status" value="1"/>
</dbReference>